<dbReference type="SUPFAM" id="SSF82866">
    <property type="entry name" value="Multidrug efflux transporter AcrB transmembrane domain"/>
    <property type="match status" value="2"/>
</dbReference>
<keyword evidence="1" id="KW-0812">Transmembrane</keyword>
<feature type="transmembrane region" description="Helical" evidence="1">
    <location>
        <begin position="982"/>
        <end position="1005"/>
    </location>
</feature>
<dbReference type="EMBL" id="BEXT01000001">
    <property type="protein sequence ID" value="GBC64141.1"/>
    <property type="molecule type" value="Genomic_DNA"/>
</dbReference>
<dbReference type="RefSeq" id="WP_124331140.1">
    <property type="nucleotide sequence ID" value="NZ_BEXT01000001.1"/>
</dbReference>
<dbReference type="InterPro" id="IPR027463">
    <property type="entry name" value="AcrB_DN_DC_subdom"/>
</dbReference>
<reference evidence="3" key="2">
    <citation type="submission" date="2019-01" db="EMBL/GenBank/DDBJ databases">
        <title>Genome sequence of Desulfonema ishimotonii strain Tokyo 01.</title>
        <authorList>
            <person name="Fukui M."/>
        </authorList>
    </citation>
    <scope>NUCLEOTIDE SEQUENCE [LARGE SCALE GENOMIC DNA]</scope>
    <source>
        <strain evidence="3">Tokyo 01</strain>
    </source>
</reference>
<dbReference type="Gene3D" id="3.30.2090.10">
    <property type="entry name" value="Multidrug efflux transporter AcrB TolC docking domain, DN and DC subdomains"/>
    <property type="match status" value="2"/>
</dbReference>
<dbReference type="Gene3D" id="3.30.70.1320">
    <property type="entry name" value="Multidrug efflux transporter AcrB pore domain like"/>
    <property type="match status" value="1"/>
</dbReference>
<feature type="transmembrane region" description="Helical" evidence="1">
    <location>
        <begin position="12"/>
        <end position="32"/>
    </location>
</feature>
<evidence type="ECO:0000313" key="2">
    <source>
        <dbReference type="EMBL" id="GBC64141.1"/>
    </source>
</evidence>
<name>A0A401G4M0_9BACT</name>
<feature type="transmembrane region" description="Helical" evidence="1">
    <location>
        <begin position="388"/>
        <end position="410"/>
    </location>
</feature>
<dbReference type="Gene3D" id="3.30.70.1440">
    <property type="entry name" value="Multidrug efflux transporter AcrB pore domain"/>
    <property type="match status" value="1"/>
</dbReference>
<dbReference type="SUPFAM" id="SSF82714">
    <property type="entry name" value="Multidrug efflux transporter AcrB TolC docking domain, DN and DC subdomains"/>
    <property type="match status" value="2"/>
</dbReference>
<dbReference type="GO" id="GO:0042910">
    <property type="term" value="F:xenobiotic transmembrane transporter activity"/>
    <property type="evidence" value="ECO:0007669"/>
    <property type="project" value="TreeGrafter"/>
</dbReference>
<feature type="transmembrane region" description="Helical" evidence="1">
    <location>
        <begin position="359"/>
        <end position="376"/>
    </location>
</feature>
<feature type="transmembrane region" description="Helical" evidence="1">
    <location>
        <begin position="903"/>
        <end position="923"/>
    </location>
</feature>
<dbReference type="Proteomes" id="UP000288096">
    <property type="component" value="Unassembled WGS sequence"/>
</dbReference>
<reference evidence="3" key="1">
    <citation type="submission" date="2017-11" db="EMBL/GenBank/DDBJ databases">
        <authorList>
            <person name="Watanabe M."/>
            <person name="Kojima H."/>
        </authorList>
    </citation>
    <scope>NUCLEOTIDE SEQUENCE [LARGE SCALE GENOMIC DNA]</scope>
    <source>
        <strain evidence="3">Tokyo 01</strain>
    </source>
</reference>
<keyword evidence="1" id="KW-1133">Transmembrane helix</keyword>
<dbReference type="Gene3D" id="3.30.70.1430">
    <property type="entry name" value="Multidrug efflux transporter AcrB pore domain"/>
    <property type="match status" value="2"/>
</dbReference>
<sequence length="1024" mass="114009">MNLGEWSVRNHVTVSVMLVMILAGGLMSYTTISRKENPEFTVRTATVTTIFPGASPRKVEELVTDKLEEKIREMPEIKNVRSQSLTGMSLIMVDIHDKYKNMHEIWQKLRNKVSDARPDLPDGVMTPRINDEFGDVFGVVVALTGDGYTYREMKDVSDFVRNQLLKLGNVGKVERYGVQEERIFAEFSNARLAEYGFSPAHLAQMLSEQNVLQPGGDAVVGTERIIISATGEFKSVAQLRQTSLQIPGRPEAIALGDIADIRRGFIDPPRTLARFNGEPAIVIAVNMAKGGNVIEMGQAVMKRLREIESRLPVGLDFHLLSYQPRFVERSISEFMVNLLEAFVFVVVVVLLFAGLRTGLIVGTLVPMAMMACIALMPPFGVELQKMSIASLIIALGMLVDNGVVVSENMLVRMAGGEDRLAAAAHAVRTLWKPLLSASLTTILAFLPIYIAESDTGEYCGSLFVVVTLTLMASWLLSLTMMPLLCHYFLRPRQQKQTFAGRFYRIYRGGLILCLRRRTLFLLAVIGLITLSLWGMKFVPKIFFPPNDREMFVIDFFQPYGTDIEATVRRVARVEKFLRAHDEVVSVGSFIGNGGPRWYLSLSLEDRGANYAKLVINTRTVEGMAKLTEETRHYLDRNFPDTRHSVLRLENGPIVGAPIQLRISGDDYHTLYRLRDAITKAIYPIPGVTNIRDDWGEWTKKLEVEVRQDQAKRAGFSSRDIALSLQTQLSGLPATDFREGKEIIPVVLRSKEAWRRDLGKIESLNVYSFRDGRSTPLMQLASTRLVWQPSNIRRRNQTRTMTVKVDVTGRFTSAVLADVMAAVKKLQASEDWPVGYFLEYGGEKEESGESQKSLAAKFPLAFGLMALLLVAQFNAIRAPVIIVLTVFPMFIGITAGLLLTGDPFGFMALLGVVSLFGILVNNAIMMIDQIEIEKAAGQTLQDAIVVSAQKRFRPIIMTAITTIMGLVPLSLQGGTLWSPLANVLIFGLAFSTVLTLALCPVLYAVFFRTGFGGYQWDAEVLEKGE</sequence>
<comment type="caution">
    <text evidence="2">The sequence shown here is derived from an EMBL/GenBank/DDBJ whole genome shotgun (WGS) entry which is preliminary data.</text>
</comment>
<feature type="transmembrane region" description="Helical" evidence="1">
    <location>
        <begin position="334"/>
        <end position="352"/>
    </location>
</feature>
<dbReference type="AlphaFoldDB" id="A0A401G4M0"/>
<feature type="transmembrane region" description="Helical" evidence="1">
    <location>
        <begin position="954"/>
        <end position="976"/>
    </location>
</feature>
<feature type="transmembrane region" description="Helical" evidence="1">
    <location>
        <begin position="519"/>
        <end position="538"/>
    </location>
</feature>
<feature type="transmembrane region" description="Helical" evidence="1">
    <location>
        <begin position="430"/>
        <end position="450"/>
    </location>
</feature>
<gene>
    <name evidence="2" type="ORF">DENIS_5159</name>
</gene>
<organism evidence="2 3">
    <name type="scientific">Desulfonema ishimotonii</name>
    <dbReference type="NCBI Taxonomy" id="45657"/>
    <lineage>
        <taxon>Bacteria</taxon>
        <taxon>Pseudomonadati</taxon>
        <taxon>Thermodesulfobacteriota</taxon>
        <taxon>Desulfobacteria</taxon>
        <taxon>Desulfobacterales</taxon>
        <taxon>Desulfococcaceae</taxon>
        <taxon>Desulfonema</taxon>
    </lineage>
</organism>
<feature type="transmembrane region" description="Helical" evidence="1">
    <location>
        <begin position="853"/>
        <end position="870"/>
    </location>
</feature>
<keyword evidence="3" id="KW-1185">Reference proteome</keyword>
<dbReference type="Pfam" id="PF00873">
    <property type="entry name" value="ACR_tran"/>
    <property type="match status" value="1"/>
</dbReference>
<dbReference type="Gene3D" id="1.20.1640.10">
    <property type="entry name" value="Multidrug efflux transporter AcrB transmembrane domain"/>
    <property type="match status" value="2"/>
</dbReference>
<dbReference type="InterPro" id="IPR001036">
    <property type="entry name" value="Acrflvin-R"/>
</dbReference>
<proteinExistence type="predicted"/>
<feature type="transmembrane region" description="Helical" evidence="1">
    <location>
        <begin position="877"/>
        <end position="897"/>
    </location>
</feature>
<dbReference type="OrthoDB" id="9759330at2"/>
<evidence type="ECO:0000256" key="1">
    <source>
        <dbReference type="SAM" id="Phobius"/>
    </source>
</evidence>
<evidence type="ECO:0000313" key="3">
    <source>
        <dbReference type="Proteomes" id="UP000288096"/>
    </source>
</evidence>
<protein>
    <submittedName>
        <fullName evidence="2">AcrB/AcrD/AcrF family protein</fullName>
    </submittedName>
</protein>
<dbReference type="PANTHER" id="PTHR32063:SF18">
    <property type="entry name" value="CATION EFFLUX SYSTEM PROTEIN"/>
    <property type="match status" value="1"/>
</dbReference>
<dbReference type="GO" id="GO:0005886">
    <property type="term" value="C:plasma membrane"/>
    <property type="evidence" value="ECO:0007669"/>
    <property type="project" value="TreeGrafter"/>
</dbReference>
<keyword evidence="1" id="KW-0472">Membrane</keyword>
<accession>A0A401G4M0</accession>
<dbReference type="PRINTS" id="PR00702">
    <property type="entry name" value="ACRIFLAVINRP"/>
</dbReference>
<dbReference type="PANTHER" id="PTHR32063">
    <property type="match status" value="1"/>
</dbReference>
<feature type="transmembrane region" description="Helical" evidence="1">
    <location>
        <begin position="462"/>
        <end position="489"/>
    </location>
</feature>
<dbReference type="SUPFAM" id="SSF82693">
    <property type="entry name" value="Multidrug efflux transporter AcrB pore domain, PN1, PN2, PC1 and PC2 subdomains"/>
    <property type="match status" value="2"/>
</dbReference>